<sequence>MADTLSRVLGCALGIILLSYTPDGNGSNVLSSLMTPRTPQAAIELSKRIDRLPTLEAERYAADIERLETLKKRIDKLEEQKNRRYSWMWADTKSGTKKD</sequence>
<evidence type="ECO:0000313" key="3">
    <source>
        <dbReference type="Proteomes" id="UP000053599"/>
    </source>
</evidence>
<accession>A0A0D1ZH83</accession>
<dbReference type="HOGENOM" id="CLU_2320398_0_0_1"/>
<keyword evidence="1" id="KW-0732">Signal</keyword>
<dbReference type="AlphaFoldDB" id="A0A0D1ZH83"/>
<evidence type="ECO:0000313" key="2">
    <source>
        <dbReference type="EMBL" id="KIV86178.1"/>
    </source>
</evidence>
<organism evidence="2 3">
    <name type="scientific">Exophiala sideris</name>
    <dbReference type="NCBI Taxonomy" id="1016849"/>
    <lineage>
        <taxon>Eukaryota</taxon>
        <taxon>Fungi</taxon>
        <taxon>Dikarya</taxon>
        <taxon>Ascomycota</taxon>
        <taxon>Pezizomycotina</taxon>
        <taxon>Eurotiomycetes</taxon>
        <taxon>Chaetothyriomycetidae</taxon>
        <taxon>Chaetothyriales</taxon>
        <taxon>Herpotrichiellaceae</taxon>
        <taxon>Exophiala</taxon>
    </lineage>
</organism>
<gene>
    <name evidence="2" type="ORF">PV11_01808</name>
</gene>
<dbReference type="Proteomes" id="UP000053599">
    <property type="component" value="Unassembled WGS sequence"/>
</dbReference>
<protein>
    <submittedName>
        <fullName evidence="2">Uncharacterized protein</fullName>
    </submittedName>
</protein>
<name>A0A0D1ZH83_9EURO</name>
<feature type="signal peptide" evidence="1">
    <location>
        <begin position="1"/>
        <end position="26"/>
    </location>
</feature>
<reference evidence="2 3" key="1">
    <citation type="submission" date="2015-01" db="EMBL/GenBank/DDBJ databases">
        <title>The Genome Sequence of Exophiala sideris CBS121828.</title>
        <authorList>
            <consortium name="The Broad Institute Genomics Platform"/>
            <person name="Cuomo C."/>
            <person name="de Hoog S."/>
            <person name="Gorbushina A."/>
            <person name="Stielow B."/>
            <person name="Teixiera M."/>
            <person name="Abouelleil A."/>
            <person name="Chapman S.B."/>
            <person name="Priest M."/>
            <person name="Young S.K."/>
            <person name="Wortman J."/>
            <person name="Nusbaum C."/>
            <person name="Birren B."/>
        </authorList>
    </citation>
    <scope>NUCLEOTIDE SEQUENCE [LARGE SCALE GENOMIC DNA]</scope>
    <source>
        <strain evidence="2 3">CBS 121828</strain>
    </source>
</reference>
<feature type="chain" id="PRO_5002237721" evidence="1">
    <location>
        <begin position="27"/>
        <end position="99"/>
    </location>
</feature>
<proteinExistence type="predicted"/>
<dbReference type="EMBL" id="KN846951">
    <property type="protein sequence ID" value="KIV86178.1"/>
    <property type="molecule type" value="Genomic_DNA"/>
</dbReference>
<evidence type="ECO:0000256" key="1">
    <source>
        <dbReference type="SAM" id="SignalP"/>
    </source>
</evidence>